<comment type="caution">
    <text evidence="4">The sequence shown here is derived from an EMBL/GenBank/DDBJ whole genome shotgun (WGS) entry which is preliminary data.</text>
</comment>
<proteinExistence type="predicted"/>
<feature type="compositionally biased region" description="Low complexity" evidence="1">
    <location>
        <begin position="11"/>
        <end position="21"/>
    </location>
</feature>
<dbReference type="PANTHER" id="PTHR43689">
    <property type="entry name" value="HYDROLASE"/>
    <property type="match status" value="1"/>
</dbReference>
<dbReference type="InterPro" id="IPR029058">
    <property type="entry name" value="AB_hydrolase_fold"/>
</dbReference>
<dbReference type="SUPFAM" id="SSF53474">
    <property type="entry name" value="alpha/beta-Hydrolases"/>
    <property type="match status" value="1"/>
</dbReference>
<evidence type="ECO:0000313" key="4">
    <source>
        <dbReference type="EMBL" id="KAH7574570.1"/>
    </source>
</evidence>
<organism evidence="4 5">
    <name type="scientific">Xanthoceras sorbifolium</name>
    <dbReference type="NCBI Taxonomy" id="99658"/>
    <lineage>
        <taxon>Eukaryota</taxon>
        <taxon>Viridiplantae</taxon>
        <taxon>Streptophyta</taxon>
        <taxon>Embryophyta</taxon>
        <taxon>Tracheophyta</taxon>
        <taxon>Spermatophyta</taxon>
        <taxon>Magnoliopsida</taxon>
        <taxon>eudicotyledons</taxon>
        <taxon>Gunneridae</taxon>
        <taxon>Pentapetalae</taxon>
        <taxon>rosids</taxon>
        <taxon>malvids</taxon>
        <taxon>Sapindales</taxon>
        <taxon>Sapindaceae</taxon>
        <taxon>Xanthoceroideae</taxon>
        <taxon>Xanthoceras</taxon>
    </lineage>
</organism>
<protein>
    <recommendedName>
        <fullName evidence="3">AB hydrolase-1 domain-containing protein</fullName>
    </recommendedName>
</protein>
<gene>
    <name evidence="4" type="ORF">JRO89_XS03G0315300</name>
</gene>
<evidence type="ECO:0000256" key="1">
    <source>
        <dbReference type="SAM" id="MobiDB-lite"/>
    </source>
</evidence>
<dbReference type="Gene3D" id="3.40.50.1820">
    <property type="entry name" value="alpha/beta hydrolase"/>
    <property type="match status" value="1"/>
</dbReference>
<keyword evidence="2" id="KW-1133">Transmembrane helix</keyword>
<reference evidence="4 5" key="1">
    <citation type="submission" date="2021-02" db="EMBL/GenBank/DDBJ databases">
        <title>Plant Genome Project.</title>
        <authorList>
            <person name="Zhang R.-G."/>
        </authorList>
    </citation>
    <scope>NUCLEOTIDE SEQUENCE [LARGE SCALE GENOMIC DNA]</scope>
    <source>
        <tissue evidence="4">Leaves</tissue>
    </source>
</reference>
<name>A0ABQ8IDB1_9ROSI</name>
<feature type="transmembrane region" description="Helical" evidence="2">
    <location>
        <begin position="35"/>
        <end position="56"/>
    </location>
</feature>
<dbReference type="Pfam" id="PF00561">
    <property type="entry name" value="Abhydrolase_1"/>
    <property type="match status" value="1"/>
</dbReference>
<feature type="region of interest" description="Disordered" evidence="1">
    <location>
        <begin position="1"/>
        <end position="26"/>
    </location>
</feature>
<evidence type="ECO:0000313" key="5">
    <source>
        <dbReference type="Proteomes" id="UP000827721"/>
    </source>
</evidence>
<dbReference type="EMBL" id="JAFEMO010000003">
    <property type="protein sequence ID" value="KAH7574570.1"/>
    <property type="molecule type" value="Genomic_DNA"/>
</dbReference>
<keyword evidence="2" id="KW-0812">Transmembrane</keyword>
<evidence type="ECO:0000256" key="2">
    <source>
        <dbReference type="SAM" id="Phobius"/>
    </source>
</evidence>
<keyword evidence="5" id="KW-1185">Reference proteome</keyword>
<keyword evidence="2" id="KW-0472">Membrane</keyword>
<dbReference type="Proteomes" id="UP000827721">
    <property type="component" value="Unassembled WGS sequence"/>
</dbReference>
<feature type="compositionally biased region" description="Acidic residues" evidence="1">
    <location>
        <begin position="1"/>
        <end position="10"/>
    </location>
</feature>
<dbReference type="PANTHER" id="PTHR43689:SF8">
    <property type="entry name" value="ALPHA_BETA-HYDROLASES SUPERFAMILY PROTEIN"/>
    <property type="match status" value="1"/>
</dbReference>
<evidence type="ECO:0000259" key="3">
    <source>
        <dbReference type="Pfam" id="PF00561"/>
    </source>
</evidence>
<feature type="domain" description="AB hydrolase-1" evidence="3">
    <location>
        <begin position="109"/>
        <end position="271"/>
    </location>
</feature>
<sequence>MAIITEEPEQEPQQPIQKPKTSPTKPQNNANPFTFWFYLTVSVSLVTLIFIALSSLSSNQDPKQWFLSLPSSLRRHYSSGRIIKVQTSPHRPPIELFTFQNGAKSTENVLIVHGLGLSSFSFRGMVESLGSKGVRVVAVDLPGSGFSDRSTVEVAERSDGVFVGLRDVYGLIQEKGIFWAFDQIVATGQIPYEEIMQSRVLERKFVKVIELGSEELGRVLGQVIQTMNLAPVHLVLHDSALSMSANWVAENSGLVKSITLVDTGLKPALPSLVLDLPLVRELLLGFSLAYERLIRFCCLKAVGGFDVGASRLLLKGRDGSRAVAEMRRRLNYSFDIGEWGGSDAIKGLPIQLLWSSGWSKEWSEEGRRVADALSRARFVEHSGGRWPQEHTADELAENIAEFVSSLPKSHRQTVEEPIPEHIKMMFEEAQAGGGDHHHHSHGGHDHNHGLRYVYFEIVSSVII</sequence>
<accession>A0ABQ8IDB1</accession>
<dbReference type="InterPro" id="IPR000073">
    <property type="entry name" value="AB_hydrolase_1"/>
</dbReference>